<reference evidence="1 2" key="1">
    <citation type="journal article" date="2014" name="Agronomy (Basel)">
        <title>A Draft Genome Sequence for Ensete ventricosum, the Drought-Tolerant Tree Against Hunger.</title>
        <authorList>
            <person name="Harrison J."/>
            <person name="Moore K.A."/>
            <person name="Paszkiewicz K."/>
            <person name="Jones T."/>
            <person name="Grant M."/>
            <person name="Ambacheew D."/>
            <person name="Muzemil S."/>
            <person name="Studholme D.J."/>
        </authorList>
    </citation>
    <scope>NUCLEOTIDE SEQUENCE [LARGE SCALE GENOMIC DNA]</scope>
</reference>
<accession>A0A427AQC6</accession>
<protein>
    <submittedName>
        <fullName evidence="1">Uncharacterized protein</fullName>
    </submittedName>
</protein>
<evidence type="ECO:0000313" key="2">
    <source>
        <dbReference type="Proteomes" id="UP000287651"/>
    </source>
</evidence>
<organism evidence="1 2">
    <name type="scientific">Ensete ventricosum</name>
    <name type="common">Abyssinian banana</name>
    <name type="synonym">Musa ensete</name>
    <dbReference type="NCBI Taxonomy" id="4639"/>
    <lineage>
        <taxon>Eukaryota</taxon>
        <taxon>Viridiplantae</taxon>
        <taxon>Streptophyta</taxon>
        <taxon>Embryophyta</taxon>
        <taxon>Tracheophyta</taxon>
        <taxon>Spermatophyta</taxon>
        <taxon>Magnoliopsida</taxon>
        <taxon>Liliopsida</taxon>
        <taxon>Zingiberales</taxon>
        <taxon>Musaceae</taxon>
        <taxon>Ensete</taxon>
    </lineage>
</organism>
<evidence type="ECO:0000313" key="1">
    <source>
        <dbReference type="EMBL" id="RRT78418.1"/>
    </source>
</evidence>
<dbReference type="Proteomes" id="UP000287651">
    <property type="component" value="Unassembled WGS sequence"/>
</dbReference>
<name>A0A427AQC6_ENSVE</name>
<dbReference type="AlphaFoldDB" id="A0A427AQC6"/>
<comment type="caution">
    <text evidence="1">The sequence shown here is derived from an EMBL/GenBank/DDBJ whole genome shotgun (WGS) entry which is preliminary data.</text>
</comment>
<proteinExistence type="predicted"/>
<sequence length="167" mass="18585">MTRSLSDIAEASSSSRRLRRGKDRSEVIALPLEGDIILRISSFAAFSKDEGRRCLRPLAKNAAKKKPSRRLIVRGQRRPKDLPLSLSLSSSFFLVAARLIPQGSGRQRSESTILDLFQAVTEWKQPRIDRYGARSRVQPGSGQSAYWSAILGALVLYLHAIACNSYL</sequence>
<gene>
    <name evidence="1" type="ORF">B296_00021125</name>
</gene>
<dbReference type="EMBL" id="AMZH03001683">
    <property type="protein sequence ID" value="RRT78418.1"/>
    <property type="molecule type" value="Genomic_DNA"/>
</dbReference>